<keyword evidence="4" id="KW-0808">Transferase</keyword>
<dbReference type="InterPro" id="IPR024192">
    <property type="entry name" value="Fosfomycin_R_FomA-type"/>
</dbReference>
<evidence type="ECO:0000313" key="11">
    <source>
        <dbReference type="EMBL" id="UXD22003.1"/>
    </source>
</evidence>
<evidence type="ECO:0000256" key="6">
    <source>
        <dbReference type="ARBA" id="ARBA00022777"/>
    </source>
</evidence>
<evidence type="ECO:0000256" key="2">
    <source>
        <dbReference type="ARBA" id="ARBA00012908"/>
    </source>
</evidence>
<dbReference type="Proteomes" id="UP001063698">
    <property type="component" value="Chromosome"/>
</dbReference>
<organism evidence="11 12">
    <name type="scientific">Ignicoccus pacificus DSM 13166</name>
    <dbReference type="NCBI Taxonomy" id="940294"/>
    <lineage>
        <taxon>Archaea</taxon>
        <taxon>Thermoproteota</taxon>
        <taxon>Thermoprotei</taxon>
        <taxon>Desulfurococcales</taxon>
        <taxon>Desulfurococcaceae</taxon>
        <taxon>Ignicoccus</taxon>
    </lineage>
</organism>
<evidence type="ECO:0000256" key="7">
    <source>
        <dbReference type="ARBA" id="ARBA00022840"/>
    </source>
</evidence>
<sequence>MGGTMVVILKLGGSVISNKKVPYSLNEDYLKRLGESLRNFLKENPLDLIIIHGGGSYGHPKVKEILEGCKDLRSHGWEVVNTMFKMTARVVELMGEPFVAHSTPSLWVNGGIVVEPLVAALDAGWIPIIQGNLVPEGRVVSGDELAVELARKLRADRILMATDVPGIFKHWPPKEGEGPLKVVRACEVEAKGSEGIDVTGGMYKKLDELSRISKKVSVRVFDGTKIDNVIKALRGEEIGTLVLPC</sequence>
<evidence type="ECO:0000256" key="8">
    <source>
        <dbReference type="ARBA" id="ARBA00023229"/>
    </source>
</evidence>
<keyword evidence="12" id="KW-1185">Reference proteome</keyword>
<comment type="similarity">
    <text evidence="1">Belongs to the isopentenyl phosphate kinase family.</text>
</comment>
<dbReference type="Pfam" id="PF00696">
    <property type="entry name" value="AA_kinase"/>
    <property type="match status" value="1"/>
</dbReference>
<dbReference type="Gene3D" id="3.40.1160.10">
    <property type="entry name" value="Acetylglutamate kinase-like"/>
    <property type="match status" value="1"/>
</dbReference>
<dbReference type="KEGG" id="ipc:IPA_00735"/>
<evidence type="ECO:0000256" key="9">
    <source>
        <dbReference type="ARBA" id="ARBA00049063"/>
    </source>
</evidence>
<proteinExistence type="inferred from homology"/>
<protein>
    <recommendedName>
        <fullName evidence="3">Isopentenyl phosphate kinase</fullName>
        <ecNumber evidence="2">2.7.4.26</ecNumber>
    </recommendedName>
</protein>
<evidence type="ECO:0000256" key="5">
    <source>
        <dbReference type="ARBA" id="ARBA00022741"/>
    </source>
</evidence>
<dbReference type="GO" id="GO:0016301">
    <property type="term" value="F:kinase activity"/>
    <property type="evidence" value="ECO:0007669"/>
    <property type="project" value="UniProtKB-KW"/>
</dbReference>
<dbReference type="EC" id="2.7.4.26" evidence="2"/>
<gene>
    <name evidence="11" type="ORF">IPA_00735</name>
</gene>
<dbReference type="PANTHER" id="PTHR43654">
    <property type="entry name" value="GLUTAMATE 5-KINASE"/>
    <property type="match status" value="1"/>
</dbReference>
<evidence type="ECO:0000259" key="10">
    <source>
        <dbReference type="Pfam" id="PF00696"/>
    </source>
</evidence>
<evidence type="ECO:0000256" key="1">
    <source>
        <dbReference type="ARBA" id="ARBA00010540"/>
    </source>
</evidence>
<dbReference type="GO" id="GO:0005829">
    <property type="term" value="C:cytosol"/>
    <property type="evidence" value="ECO:0007669"/>
    <property type="project" value="TreeGrafter"/>
</dbReference>
<dbReference type="EMBL" id="CP006868">
    <property type="protein sequence ID" value="UXD22003.1"/>
    <property type="molecule type" value="Genomic_DNA"/>
</dbReference>
<dbReference type="InterPro" id="IPR036393">
    <property type="entry name" value="AceGlu_kinase-like_sf"/>
</dbReference>
<accession>A0A977KBF0</accession>
<evidence type="ECO:0000256" key="3">
    <source>
        <dbReference type="ARBA" id="ARBA00017267"/>
    </source>
</evidence>
<feature type="domain" description="Aspartate/glutamate/uridylate kinase" evidence="10">
    <location>
        <begin position="5"/>
        <end position="221"/>
    </location>
</feature>
<name>A0A977KBF0_9CREN</name>
<keyword evidence="6" id="KW-0418">Kinase</keyword>
<keyword evidence="8" id="KW-0414">Isoprene biosynthesis</keyword>
<dbReference type="InterPro" id="IPR001048">
    <property type="entry name" value="Asp/Glu/Uridylate_kinase"/>
</dbReference>
<dbReference type="AlphaFoldDB" id="A0A977KBF0"/>
<dbReference type="GO" id="GO:0016114">
    <property type="term" value="P:terpenoid biosynthetic process"/>
    <property type="evidence" value="ECO:0007669"/>
    <property type="project" value="TreeGrafter"/>
</dbReference>
<evidence type="ECO:0000256" key="4">
    <source>
        <dbReference type="ARBA" id="ARBA00022679"/>
    </source>
</evidence>
<dbReference type="SUPFAM" id="SSF53633">
    <property type="entry name" value="Carbamate kinase-like"/>
    <property type="match status" value="1"/>
</dbReference>
<reference evidence="11" key="1">
    <citation type="submission" date="2013-11" db="EMBL/GenBank/DDBJ databases">
        <title>Comparative genomics of Ignicoccus.</title>
        <authorList>
            <person name="Podar M."/>
        </authorList>
    </citation>
    <scope>NUCLEOTIDE SEQUENCE</scope>
    <source>
        <strain evidence="11">DSM 13166</strain>
    </source>
</reference>
<dbReference type="PANTHER" id="PTHR43654:SF1">
    <property type="entry name" value="ISOPENTENYL PHOSPHATE KINASE"/>
    <property type="match status" value="1"/>
</dbReference>
<evidence type="ECO:0000313" key="12">
    <source>
        <dbReference type="Proteomes" id="UP001063698"/>
    </source>
</evidence>
<dbReference type="NCBIfam" id="NF040647">
    <property type="entry name" value="IPPK_Arch"/>
    <property type="match status" value="1"/>
</dbReference>
<dbReference type="GO" id="GO:0005524">
    <property type="term" value="F:ATP binding"/>
    <property type="evidence" value="ECO:0007669"/>
    <property type="project" value="UniProtKB-KW"/>
</dbReference>
<keyword evidence="7" id="KW-0067">ATP-binding</keyword>
<dbReference type="GO" id="GO:0102043">
    <property type="term" value="F:isopentenyl phosphate kinase activity"/>
    <property type="evidence" value="ECO:0007669"/>
    <property type="project" value="UniProtKB-EC"/>
</dbReference>
<comment type="catalytic activity">
    <reaction evidence="9">
        <text>isopentenyl phosphate + ATP = isopentenyl diphosphate + ADP</text>
        <dbReference type="Rhea" id="RHEA:33963"/>
        <dbReference type="ChEBI" id="CHEBI:30616"/>
        <dbReference type="ChEBI" id="CHEBI:65078"/>
        <dbReference type="ChEBI" id="CHEBI:128769"/>
        <dbReference type="ChEBI" id="CHEBI:456216"/>
        <dbReference type="EC" id="2.7.4.26"/>
    </reaction>
</comment>
<keyword evidence="5" id="KW-0547">Nucleotide-binding</keyword>